<dbReference type="OrthoDB" id="4065251at2759"/>
<accession>A0A7H9HW77</accession>
<dbReference type="EMBL" id="CP059272">
    <property type="protein sequence ID" value="QLQ81630.1"/>
    <property type="molecule type" value="Genomic_DNA"/>
</dbReference>
<feature type="compositionally biased region" description="Polar residues" evidence="1">
    <location>
        <begin position="376"/>
        <end position="396"/>
    </location>
</feature>
<dbReference type="Proteomes" id="UP000510647">
    <property type="component" value="Chromosome 6"/>
</dbReference>
<evidence type="ECO:0000313" key="2">
    <source>
        <dbReference type="EMBL" id="QLQ81630.1"/>
    </source>
</evidence>
<gene>
    <name evidence="2" type="ORF">HG537_0F03910</name>
</gene>
<name>A0A7H9HW77_9SACH</name>
<reference evidence="2 3" key="1">
    <citation type="submission" date="2020-06" db="EMBL/GenBank/DDBJ databases">
        <title>The yeast mating-type switching endonuclease HO is a domesticated member of an unorthodox homing genetic element family.</title>
        <authorList>
            <person name="Coughlan A.Y."/>
            <person name="Lombardi L."/>
            <person name="Braun-Galleani S."/>
            <person name="Martos A.R."/>
            <person name="Galeote V."/>
            <person name="Bigey F."/>
            <person name="Dequin S."/>
            <person name="Byrne K.P."/>
            <person name="Wolfe K.H."/>
        </authorList>
    </citation>
    <scope>NUCLEOTIDE SEQUENCE [LARGE SCALE GENOMIC DNA]</scope>
    <source>
        <strain evidence="2 3">CBS2947</strain>
    </source>
</reference>
<evidence type="ECO:0000256" key="1">
    <source>
        <dbReference type="SAM" id="MobiDB-lite"/>
    </source>
</evidence>
<protein>
    <submittedName>
        <fullName evidence="2">Uncharacterized protein</fullName>
    </submittedName>
</protein>
<feature type="region of interest" description="Disordered" evidence="1">
    <location>
        <begin position="336"/>
        <end position="401"/>
    </location>
</feature>
<keyword evidence="3" id="KW-1185">Reference proteome</keyword>
<feature type="compositionally biased region" description="Acidic residues" evidence="1">
    <location>
        <begin position="353"/>
        <end position="362"/>
    </location>
</feature>
<organism evidence="2 3">
    <name type="scientific">Torulaspora globosa</name>
    <dbReference type="NCBI Taxonomy" id="48254"/>
    <lineage>
        <taxon>Eukaryota</taxon>
        <taxon>Fungi</taxon>
        <taxon>Dikarya</taxon>
        <taxon>Ascomycota</taxon>
        <taxon>Saccharomycotina</taxon>
        <taxon>Saccharomycetes</taxon>
        <taxon>Saccharomycetales</taxon>
        <taxon>Saccharomycetaceae</taxon>
        <taxon>Torulaspora</taxon>
    </lineage>
</organism>
<dbReference type="AlphaFoldDB" id="A0A7H9HW77"/>
<sequence length="515" mass="60031">MFVDYSGLQRYSIINEEFGNKYLQLLRFHAIKSPEDRLKELKKNSNGLESVHAVRLEDFKMDWGIIDYIFKMLLCITQMQEVASDIRRCPTIYFAEMFNEPCPMSRCSMENLSSSLLKMYREVQKAYDDIKNELLKEVKILIAELKPDYGFRDFERWHILQKYVYYESCKNLKANMIPQTHVVLIPMNFPNLYKQQVDNDGFMWESAQVSFFMFDTLCAERSLDPISASDLKLKCLDNKVSTVWKRIDDEAGIGSDTERTVSSEGSNRSSRAGSIAKEPHFIGLFKEHDVNVVIKRPSIRFEESSETVGTKCKEERFKLTEPFQYSNHRDRRFTAERISSIGKRTSSPISPILEEDEDESEVDNSSSDKGKEVFSPCNSNNLRPALTSENGSNLSDNKTHPFRYNDNYSPSMFPLPPDLPPNAFKNFHAHQSKREVMKEKLKEYIGRPIKKCFAGNSDSFDTVDSFDQFQGAPWDEMTSKKFIKFKFKKLKSDCRYYKQIAKRFFEDIHETSHKQ</sequence>
<proteinExistence type="predicted"/>
<evidence type="ECO:0000313" key="3">
    <source>
        <dbReference type="Proteomes" id="UP000510647"/>
    </source>
</evidence>